<keyword evidence="9" id="KW-1185">Reference proteome</keyword>
<evidence type="ECO:0000259" key="6">
    <source>
        <dbReference type="Pfam" id="PF00732"/>
    </source>
</evidence>
<protein>
    <submittedName>
        <fullName evidence="8">GMC family oxidoreductase</fullName>
    </submittedName>
</protein>
<feature type="domain" description="Glucose-methanol-choline oxidoreductase N-terminal" evidence="6">
    <location>
        <begin position="6"/>
        <end position="294"/>
    </location>
</feature>
<gene>
    <name evidence="8" type="ORF">JI748_00230</name>
</gene>
<dbReference type="Gene3D" id="3.50.50.60">
    <property type="entry name" value="FAD/NAD(P)-binding domain"/>
    <property type="match status" value="2"/>
</dbReference>
<dbReference type="PANTHER" id="PTHR42784">
    <property type="entry name" value="PYRANOSE 2-OXIDASE"/>
    <property type="match status" value="1"/>
</dbReference>
<dbReference type="RefSeq" id="WP_201633699.1">
    <property type="nucleotide sequence ID" value="NZ_CP068046.1"/>
</dbReference>
<evidence type="ECO:0000259" key="7">
    <source>
        <dbReference type="Pfam" id="PF05199"/>
    </source>
</evidence>
<keyword evidence="4" id="KW-0274">FAD</keyword>
<dbReference type="EMBL" id="CP068046">
    <property type="protein sequence ID" value="QQR39486.1"/>
    <property type="molecule type" value="Genomic_DNA"/>
</dbReference>
<dbReference type="InterPro" id="IPR051473">
    <property type="entry name" value="P2Ox-like"/>
</dbReference>
<reference evidence="8 9" key="1">
    <citation type="submission" date="2021-01" db="EMBL/GenBank/DDBJ databases">
        <title>Genome seq and assembly of Devosia sp. LEGU1.</title>
        <authorList>
            <person name="Chhetri G."/>
        </authorList>
    </citation>
    <scope>NUCLEOTIDE SEQUENCE [LARGE SCALE GENOMIC DNA]</scope>
    <source>
        <strain evidence="8 9">LEGU1</strain>
    </source>
</reference>
<keyword evidence="3" id="KW-0285">Flavoprotein</keyword>
<evidence type="ECO:0000313" key="8">
    <source>
        <dbReference type="EMBL" id="QQR39486.1"/>
    </source>
</evidence>
<comment type="cofactor">
    <cofactor evidence="1">
        <name>FAD</name>
        <dbReference type="ChEBI" id="CHEBI:57692"/>
    </cofactor>
</comment>
<dbReference type="Pfam" id="PF00732">
    <property type="entry name" value="GMC_oxred_N"/>
    <property type="match status" value="1"/>
</dbReference>
<evidence type="ECO:0000256" key="4">
    <source>
        <dbReference type="ARBA" id="ARBA00022827"/>
    </source>
</evidence>
<dbReference type="Proteomes" id="UP000595857">
    <property type="component" value="Chromosome"/>
</dbReference>
<dbReference type="SUPFAM" id="SSF51905">
    <property type="entry name" value="FAD/NAD(P)-binding domain"/>
    <property type="match status" value="1"/>
</dbReference>
<organism evidence="8 9">
    <name type="scientific">Devosia rhizoryzae</name>
    <dbReference type="NCBI Taxonomy" id="2774137"/>
    <lineage>
        <taxon>Bacteria</taxon>
        <taxon>Pseudomonadati</taxon>
        <taxon>Pseudomonadota</taxon>
        <taxon>Alphaproteobacteria</taxon>
        <taxon>Hyphomicrobiales</taxon>
        <taxon>Devosiaceae</taxon>
        <taxon>Devosia</taxon>
    </lineage>
</organism>
<dbReference type="InterPro" id="IPR007867">
    <property type="entry name" value="GMC_OxRtase_C"/>
</dbReference>
<sequence>MSSPKYDAIIIGSGASGSFAAKELTAQGLNVLLLEAGREITPADFDPASKPKRVPPINIMERALATFGGQSVQSKAAFFRGMLGKFYVNDRHNPYTTPSDAPFVWIRGRQAGGRTHTFGRVLLRWTDDDFKAQSRTGKGVDWPISYADLEPFYDEVEEFLGLYGNTDGVSTLPDGKYKGPAKLSPAEQDFKRTVENKWPERHVVAWRSLAPSPSRVLRPLEEAKRSGRLTIRFNSIARRVVTEGGKATGVEIIDAITYEHSVVNAAHVVVCASPIESVRLLLNSASGDHPGGIGNSSGQLGRYFMDQIPMLGLGIYPKMKGGWNGDDSQPADPFYDASGGIFIPRFESTGNSAPRADYDYQGAIGRGGSSDDPASLLFFGFGLMQPHADNRVTLDPSRKDRWGIPAPHIRCKIQPEDAALLERQEAAFVETINDAGGQVEFLGSPRGIREWGRGAYPDADPVSRFLFKRFFKQVMVMGAAIHETGGARMGASPETSVLNQWGQVWDAPNVYVTDASAFAGSGVTGTTLTIMAQTVRACRHLSSEASRAAYRP</sequence>
<evidence type="ECO:0000256" key="2">
    <source>
        <dbReference type="ARBA" id="ARBA00010790"/>
    </source>
</evidence>
<proteinExistence type="inferred from homology"/>
<evidence type="ECO:0000256" key="5">
    <source>
        <dbReference type="ARBA" id="ARBA00023002"/>
    </source>
</evidence>
<evidence type="ECO:0000313" key="9">
    <source>
        <dbReference type="Proteomes" id="UP000595857"/>
    </source>
</evidence>
<evidence type="ECO:0000256" key="1">
    <source>
        <dbReference type="ARBA" id="ARBA00001974"/>
    </source>
</evidence>
<dbReference type="PANTHER" id="PTHR42784:SF1">
    <property type="entry name" value="PYRANOSE 2-OXIDASE"/>
    <property type="match status" value="1"/>
</dbReference>
<dbReference type="InterPro" id="IPR000172">
    <property type="entry name" value="GMC_OxRdtase_N"/>
</dbReference>
<comment type="similarity">
    <text evidence="2">Belongs to the GMC oxidoreductase family.</text>
</comment>
<dbReference type="Pfam" id="PF05199">
    <property type="entry name" value="GMC_oxred_C"/>
    <property type="match status" value="1"/>
</dbReference>
<name>A0ABX7C5V8_9HYPH</name>
<evidence type="ECO:0000256" key="3">
    <source>
        <dbReference type="ARBA" id="ARBA00022630"/>
    </source>
</evidence>
<accession>A0ABX7C5V8</accession>
<keyword evidence="5" id="KW-0560">Oxidoreductase</keyword>
<dbReference type="InterPro" id="IPR036188">
    <property type="entry name" value="FAD/NAD-bd_sf"/>
</dbReference>
<dbReference type="SUPFAM" id="SSF54373">
    <property type="entry name" value="FAD-linked reductases, C-terminal domain"/>
    <property type="match status" value="1"/>
</dbReference>
<feature type="domain" description="Glucose-methanol-choline oxidoreductase C-terminal" evidence="7">
    <location>
        <begin position="386"/>
        <end position="532"/>
    </location>
</feature>